<name>A0ABQ7JXN8_9FUNG</name>
<protein>
    <submittedName>
        <fullName evidence="3">Uncharacterized protein</fullName>
    </submittedName>
</protein>
<feature type="transmembrane region" description="Helical" evidence="2">
    <location>
        <begin position="28"/>
        <end position="47"/>
    </location>
</feature>
<proteinExistence type="predicted"/>
<keyword evidence="4" id="KW-1185">Reference proteome</keyword>
<evidence type="ECO:0000313" key="4">
    <source>
        <dbReference type="Proteomes" id="UP001194696"/>
    </source>
</evidence>
<dbReference type="Proteomes" id="UP001194696">
    <property type="component" value="Unassembled WGS sequence"/>
</dbReference>
<evidence type="ECO:0000256" key="1">
    <source>
        <dbReference type="SAM" id="MobiDB-lite"/>
    </source>
</evidence>
<comment type="caution">
    <text evidence="3">The sequence shown here is derived from an EMBL/GenBank/DDBJ whole genome shotgun (WGS) entry which is preliminary data.</text>
</comment>
<gene>
    <name evidence="3" type="ORF">BGZ96_008999</name>
</gene>
<organism evidence="3 4">
    <name type="scientific">Linnemannia gamsii</name>
    <dbReference type="NCBI Taxonomy" id="64522"/>
    <lineage>
        <taxon>Eukaryota</taxon>
        <taxon>Fungi</taxon>
        <taxon>Fungi incertae sedis</taxon>
        <taxon>Mucoromycota</taxon>
        <taxon>Mortierellomycotina</taxon>
        <taxon>Mortierellomycetes</taxon>
        <taxon>Mortierellales</taxon>
        <taxon>Mortierellaceae</taxon>
        <taxon>Linnemannia</taxon>
    </lineage>
</organism>
<keyword evidence="2" id="KW-0812">Transmembrane</keyword>
<keyword evidence="2" id="KW-0472">Membrane</keyword>
<sequence>DCTYPKQLEDDLSDNLESKDPGTGSNKMTFKISSLILLSIATFMVVLSSSAGTTIDAALPAWCVCGNNADKTRRACQSVGANWDGGSCGITTDTQNNSFWAACRLLAQQPRCWN</sequence>
<accession>A0ABQ7JXN8</accession>
<reference evidence="3 4" key="1">
    <citation type="journal article" date="2020" name="Fungal Divers.">
        <title>Resolving the Mortierellaceae phylogeny through synthesis of multi-gene phylogenetics and phylogenomics.</title>
        <authorList>
            <person name="Vandepol N."/>
            <person name="Liber J."/>
            <person name="Desiro A."/>
            <person name="Na H."/>
            <person name="Kennedy M."/>
            <person name="Barry K."/>
            <person name="Grigoriev I.V."/>
            <person name="Miller A.N."/>
            <person name="O'Donnell K."/>
            <person name="Stajich J.E."/>
            <person name="Bonito G."/>
        </authorList>
    </citation>
    <scope>NUCLEOTIDE SEQUENCE [LARGE SCALE GENOMIC DNA]</scope>
    <source>
        <strain evidence="3 4">AD045</strain>
    </source>
</reference>
<feature type="region of interest" description="Disordered" evidence="1">
    <location>
        <begin position="1"/>
        <end position="26"/>
    </location>
</feature>
<dbReference type="EMBL" id="JAAAIM010000526">
    <property type="protein sequence ID" value="KAG0287025.1"/>
    <property type="molecule type" value="Genomic_DNA"/>
</dbReference>
<feature type="non-terminal residue" evidence="3">
    <location>
        <position position="1"/>
    </location>
</feature>
<evidence type="ECO:0000256" key="2">
    <source>
        <dbReference type="SAM" id="Phobius"/>
    </source>
</evidence>
<evidence type="ECO:0000313" key="3">
    <source>
        <dbReference type="EMBL" id="KAG0287025.1"/>
    </source>
</evidence>
<keyword evidence="2" id="KW-1133">Transmembrane helix</keyword>